<dbReference type="KEGG" id="maq:Maqu_4205"/>
<name>A1U7T7_MARN8</name>
<evidence type="ECO:0000256" key="2">
    <source>
        <dbReference type="SAM" id="SignalP"/>
    </source>
</evidence>
<dbReference type="RefSeq" id="WP_011783297.1">
    <property type="nucleotide sequence ID" value="NC_008738.1"/>
</dbReference>
<evidence type="ECO:0000313" key="4">
    <source>
        <dbReference type="Proteomes" id="UP000000998"/>
    </source>
</evidence>
<feature type="region of interest" description="Disordered" evidence="1">
    <location>
        <begin position="66"/>
        <end position="118"/>
    </location>
</feature>
<dbReference type="HOGENOM" id="CLU_1401009_0_0_6"/>
<sequence precursor="true">MKRQNRISTIIFGTTLITGLAVCVPANAQTIGEVIERQHDLADLDHRIEKNERLIRLQEQRVEFASVGTAKQEKQRAQSQGNTQTEYFGQRPNQANNQGQSGQPHELATPEKTPEEKRKERILSRLDNAVLAEAYVPKGEPSNKLVGVISVDDRGFLVKKGSVIDGWKAISVELDRVIFENQEFSARKTVFQAQ</sequence>
<gene>
    <name evidence="3" type="ordered locus">Maqu_4205</name>
</gene>
<dbReference type="AlphaFoldDB" id="A1U7T7"/>
<dbReference type="OrthoDB" id="9985148at2"/>
<feature type="chain" id="PRO_5002639131" description="Type IV pilus biogenesis protein PilP" evidence="2">
    <location>
        <begin position="29"/>
        <end position="194"/>
    </location>
</feature>
<evidence type="ECO:0000256" key="1">
    <source>
        <dbReference type="SAM" id="MobiDB-lite"/>
    </source>
</evidence>
<keyword evidence="3" id="KW-0614">Plasmid</keyword>
<organism evidence="3 4">
    <name type="scientific">Marinobacter nauticus (strain ATCC 700491 / DSM 11845 / VT8)</name>
    <name type="common">Marinobacter aquaeolei</name>
    <dbReference type="NCBI Taxonomy" id="351348"/>
    <lineage>
        <taxon>Bacteria</taxon>
        <taxon>Pseudomonadati</taxon>
        <taxon>Pseudomonadota</taxon>
        <taxon>Gammaproteobacteria</taxon>
        <taxon>Pseudomonadales</taxon>
        <taxon>Marinobacteraceae</taxon>
        <taxon>Marinobacter</taxon>
    </lineage>
</organism>
<geneLocation type="plasmid" evidence="3 4">
    <name>pMAQU01</name>
</geneLocation>
<keyword evidence="2" id="KW-0732">Signal</keyword>
<feature type="signal peptide" evidence="2">
    <location>
        <begin position="1"/>
        <end position="28"/>
    </location>
</feature>
<accession>A1U7T7</accession>
<feature type="compositionally biased region" description="Polar residues" evidence="1">
    <location>
        <begin position="77"/>
        <end position="103"/>
    </location>
</feature>
<proteinExistence type="predicted"/>
<dbReference type="EMBL" id="CP000515">
    <property type="protein sequence ID" value="ABM21056.1"/>
    <property type="molecule type" value="Genomic_DNA"/>
</dbReference>
<protein>
    <recommendedName>
        <fullName evidence="5">Type IV pilus biogenesis protein PilP</fullName>
    </recommendedName>
</protein>
<feature type="compositionally biased region" description="Basic and acidic residues" evidence="1">
    <location>
        <begin position="108"/>
        <end position="118"/>
    </location>
</feature>
<dbReference type="Proteomes" id="UP000000998">
    <property type="component" value="Plasmid pMAQU01"/>
</dbReference>
<evidence type="ECO:0008006" key="5">
    <source>
        <dbReference type="Google" id="ProtNLM"/>
    </source>
</evidence>
<reference evidence="4" key="1">
    <citation type="journal article" date="2011" name="Appl. Environ. Microbiol.">
        <title>Genomic potential of Marinobacter aquaeolei, a biogeochemical 'opportunitroph'.</title>
        <authorList>
            <person name="Singer E."/>
            <person name="Webb E.A."/>
            <person name="Nelson W.C."/>
            <person name="Heidelberg J.F."/>
            <person name="Ivanova N."/>
            <person name="Pati A."/>
            <person name="Edwards K.J."/>
        </authorList>
    </citation>
    <scope>NUCLEOTIDE SEQUENCE [LARGE SCALE GENOMIC DNA]</scope>
    <source>
        <strain evidence="4">ATCC 700491 / DSM 11845 / VT8</strain>
    </source>
</reference>
<evidence type="ECO:0000313" key="3">
    <source>
        <dbReference type="EMBL" id="ABM21056.1"/>
    </source>
</evidence>